<sequence length="340" mass="39541">MKVGFYGGKFMPFHQGHLYSTLKASAMVDKLYVIVLYDEARDRKLCAEGNMLYVPYKERALWISQETRDCSNIEVLYIEDADSLDEDYNWFEGGKRIKAAIAEPITHVFSSESSYSKWFDVIYPEAEHVVLDEQRQMFPISATQIRTEGVYKHWHMLPVSARPFFTKKVAIVGTESCGKSTLVRNLAKLFQTAYVEEYGRTICEEIGNGSNLIMDCHYEAITYGHKHLEFQRLKEANQVLFIDSEQVVTQYYTKVYQGYELPIVEAAIATQRYDLYLYLEPDVPWVEDGYRVLGEETVREKNNALLKEMFAQRHIPIEIISGTYEERMEQAIQLVRALFK</sequence>
<gene>
    <name evidence="3" type="primary">nadR</name>
    <name evidence="3" type="ORF">R6U77_16025</name>
</gene>
<dbReference type="SUPFAM" id="SSF52540">
    <property type="entry name" value="P-loop containing nucleoside triphosphate hydrolases"/>
    <property type="match status" value="1"/>
</dbReference>
<evidence type="ECO:0000259" key="2">
    <source>
        <dbReference type="Pfam" id="PF13521"/>
    </source>
</evidence>
<dbReference type="InterPro" id="IPR052735">
    <property type="entry name" value="NAD_biosynth-regulator"/>
</dbReference>
<dbReference type="InterPro" id="IPR027417">
    <property type="entry name" value="P-loop_NTPase"/>
</dbReference>
<evidence type="ECO:0000313" key="4">
    <source>
        <dbReference type="Proteomes" id="UP001322664"/>
    </source>
</evidence>
<keyword evidence="4" id="KW-1185">Reference proteome</keyword>
<dbReference type="NCBIfam" id="TIGR00125">
    <property type="entry name" value="cyt_tran_rel"/>
    <property type="match status" value="1"/>
</dbReference>
<name>A0ABZ0RV69_9BACI</name>
<dbReference type="EMBL" id="CP137624">
    <property type="protein sequence ID" value="WPK11380.1"/>
    <property type="molecule type" value="Genomic_DNA"/>
</dbReference>
<dbReference type="Pfam" id="PF01467">
    <property type="entry name" value="CTP_transf_like"/>
    <property type="match status" value="1"/>
</dbReference>
<protein>
    <submittedName>
        <fullName evidence="3">Multifunctional transcriptional regulator/nicotinamide-nucleotide adenylyltransferase/ribosylnicotinamide kinase NadR</fullName>
        <ecNumber evidence="3">2.7.1.22</ecNumber>
        <ecNumber evidence="3">2.7.7.1</ecNumber>
    </submittedName>
</protein>
<evidence type="ECO:0000259" key="1">
    <source>
        <dbReference type="Pfam" id="PF01467"/>
    </source>
</evidence>
<dbReference type="InterPro" id="IPR014729">
    <property type="entry name" value="Rossmann-like_a/b/a_fold"/>
</dbReference>
<keyword evidence="3" id="KW-0808">Transferase</keyword>
<dbReference type="Proteomes" id="UP001322664">
    <property type="component" value="Chromosome"/>
</dbReference>
<dbReference type="EC" id="2.7.7.1" evidence="3"/>
<dbReference type="NCBIfam" id="NF005988">
    <property type="entry name" value="PRK08099.1"/>
    <property type="match status" value="1"/>
</dbReference>
<dbReference type="SUPFAM" id="SSF52374">
    <property type="entry name" value="Nucleotidylyl transferase"/>
    <property type="match status" value="1"/>
</dbReference>
<dbReference type="Gene3D" id="3.40.50.300">
    <property type="entry name" value="P-loop containing nucleotide triphosphate hydrolases"/>
    <property type="match status" value="1"/>
</dbReference>
<dbReference type="InterPro" id="IPR016429">
    <property type="entry name" value="NAD_NadR"/>
</dbReference>
<dbReference type="InterPro" id="IPR038727">
    <property type="entry name" value="NadR/Ttd14_AAA_dom"/>
</dbReference>
<dbReference type="PANTHER" id="PTHR37512">
    <property type="entry name" value="TRIFUNCTIONAL NAD BIOSYNTHESIS/REGULATOR PROTEIN NADR"/>
    <property type="match status" value="1"/>
</dbReference>
<keyword evidence="3" id="KW-0548">Nucleotidyltransferase</keyword>
<dbReference type="Gene3D" id="3.40.50.620">
    <property type="entry name" value="HUPs"/>
    <property type="match status" value="1"/>
</dbReference>
<dbReference type="CDD" id="cd00882">
    <property type="entry name" value="Ras_like_GTPase"/>
    <property type="match status" value="1"/>
</dbReference>
<feature type="domain" description="NadR/Ttd14 AAA" evidence="2">
    <location>
        <begin position="168"/>
        <end position="327"/>
    </location>
</feature>
<dbReference type="GO" id="GO:0050262">
    <property type="term" value="F:ribosylnicotinamide kinase activity"/>
    <property type="evidence" value="ECO:0007669"/>
    <property type="project" value="UniProtKB-EC"/>
</dbReference>
<reference evidence="3 4" key="1">
    <citation type="submission" date="2023-09" db="EMBL/GenBank/DDBJ databases">
        <authorList>
            <person name="Page C.A."/>
            <person name="Perez-Diaz I.M."/>
        </authorList>
    </citation>
    <scope>NUCLEOTIDE SEQUENCE [LARGE SCALE GENOMIC DNA]</scope>
    <source>
        <strain evidence="3 4">Ll15</strain>
    </source>
</reference>
<proteinExistence type="predicted"/>
<organism evidence="3 4">
    <name type="scientific">Lysinibacillus louembei</name>
    <dbReference type="NCBI Taxonomy" id="1470088"/>
    <lineage>
        <taxon>Bacteria</taxon>
        <taxon>Bacillati</taxon>
        <taxon>Bacillota</taxon>
        <taxon>Bacilli</taxon>
        <taxon>Bacillales</taxon>
        <taxon>Bacillaceae</taxon>
        <taxon>Lysinibacillus</taxon>
    </lineage>
</organism>
<keyword evidence="3" id="KW-0418">Kinase</keyword>
<dbReference type="PIRSF" id="PIRSF004776">
    <property type="entry name" value="NadR_NMNAT/RNK"/>
    <property type="match status" value="1"/>
</dbReference>
<dbReference type="GO" id="GO:0000309">
    <property type="term" value="F:nicotinamide-nucleotide adenylyltransferase activity"/>
    <property type="evidence" value="ECO:0007669"/>
    <property type="project" value="UniProtKB-EC"/>
</dbReference>
<accession>A0ABZ0RV69</accession>
<dbReference type="InterPro" id="IPR004821">
    <property type="entry name" value="Cyt_trans-like"/>
</dbReference>
<evidence type="ECO:0000313" key="3">
    <source>
        <dbReference type="EMBL" id="WPK11380.1"/>
    </source>
</evidence>
<dbReference type="Pfam" id="PF13521">
    <property type="entry name" value="AAA_28"/>
    <property type="match status" value="1"/>
</dbReference>
<dbReference type="PANTHER" id="PTHR37512:SF1">
    <property type="entry name" value="NADR_TTD14 AAA DOMAIN-CONTAINING PROTEIN"/>
    <property type="match status" value="1"/>
</dbReference>
<feature type="domain" description="Cytidyltransferase-like" evidence="1">
    <location>
        <begin position="5"/>
        <end position="147"/>
    </location>
</feature>
<dbReference type="RefSeq" id="WP_319836423.1">
    <property type="nucleotide sequence ID" value="NZ_CP137624.1"/>
</dbReference>
<dbReference type="EC" id="2.7.1.22" evidence="3"/>